<evidence type="ECO:0000313" key="1">
    <source>
        <dbReference type="EMBL" id="ALG88433.1"/>
    </source>
</evidence>
<organism evidence="1">
    <name type="scientific">Pectobacterium carotovorum</name>
    <name type="common">Erwinia carotovora</name>
    <dbReference type="NCBI Taxonomy" id="554"/>
    <lineage>
        <taxon>Bacteria</taxon>
        <taxon>Pseudomonadati</taxon>
        <taxon>Pseudomonadota</taxon>
        <taxon>Gammaproteobacteria</taxon>
        <taxon>Enterobacterales</taxon>
        <taxon>Pectobacteriaceae</taxon>
        <taxon>Pectobacterium</taxon>
    </lineage>
</organism>
<protein>
    <submittedName>
        <fullName evidence="1">Uncharacterized protein</fullName>
    </submittedName>
</protein>
<dbReference type="EMBL" id="KT351733">
    <property type="protein sequence ID" value="ALG88433.1"/>
    <property type="molecule type" value="Genomic_DNA"/>
</dbReference>
<name>A0A0N9NKW9_PECCA</name>
<reference evidence="1" key="2">
    <citation type="submission" date="2015-07" db="EMBL/GenBank/DDBJ databases">
        <authorList>
            <person name="Welte C."/>
            <person name="de Graaf R."/>
            <person name="van den Bosch T.J.M."/>
            <person name="Op den Camp H."/>
            <person name="van Dam N."/>
            <person name="Jetten M."/>
        </authorList>
    </citation>
    <scope>NUCLEOTIDE SEQUENCE</scope>
    <source>
        <plasmid evidence="1">Drgb2</plasmid>
    </source>
</reference>
<dbReference type="SUPFAM" id="SSF101238">
    <property type="entry name" value="XPC-binding domain"/>
    <property type="match status" value="1"/>
</dbReference>
<accession>A0A0N9NKW9</accession>
<dbReference type="AlphaFoldDB" id="A0A0N9NKW9"/>
<keyword evidence="1" id="KW-0614">Plasmid</keyword>
<dbReference type="InterPro" id="IPR036353">
    <property type="entry name" value="XPC-bd_sf"/>
</dbReference>
<proteinExistence type="predicted"/>
<dbReference type="RefSeq" id="WP_228029650.1">
    <property type="nucleotide sequence ID" value="NZ_KT351733.1"/>
</dbReference>
<dbReference type="GO" id="GO:0003684">
    <property type="term" value="F:damaged DNA binding"/>
    <property type="evidence" value="ECO:0007669"/>
    <property type="project" value="InterPro"/>
</dbReference>
<dbReference type="GO" id="GO:0043161">
    <property type="term" value="P:proteasome-mediated ubiquitin-dependent protein catabolic process"/>
    <property type="evidence" value="ECO:0007669"/>
    <property type="project" value="InterPro"/>
</dbReference>
<dbReference type="GO" id="GO:0006289">
    <property type="term" value="P:nucleotide-excision repair"/>
    <property type="evidence" value="ECO:0007669"/>
    <property type="project" value="InterPro"/>
</dbReference>
<reference evidence="1" key="1">
    <citation type="journal article" date="2015" name="Environ. Microbiol.">
        <title>Plasmids from the gut microbiome of cabbage root fly larvae encode SaxA that catalyses the conversion of the plant toxin 2-phenylethyl isothiocyanate.</title>
        <authorList>
            <person name="Welte C.U."/>
            <person name="de Graaf R.M."/>
            <person name="van den Bosch T.J."/>
            <person name="Op den Camp H.J."/>
            <person name="van Dam N.M."/>
            <person name="Jetten M.S."/>
        </authorList>
    </citation>
    <scope>NUCLEOTIDE SEQUENCE</scope>
    <source>
        <plasmid evidence="1">Drgb2</plasmid>
    </source>
</reference>
<sequence>MRLRVSIVKFKYDRDLLTDSATKHILIDSLNRSSNFLTIELTVRLEALSNILTIVMNALSQSNPSLHANIINNIEEFAESMRNSLGEVDEEDISAYAHSVADSMEEFLPLTEDEINSIEFMK</sequence>
<geneLocation type="plasmid" evidence="1">
    <name>Drgb2</name>
</geneLocation>